<organism evidence="1 2">
    <name type="scientific">Rhodopirellula maiorica SM1</name>
    <dbReference type="NCBI Taxonomy" id="1265738"/>
    <lineage>
        <taxon>Bacteria</taxon>
        <taxon>Pseudomonadati</taxon>
        <taxon>Planctomycetota</taxon>
        <taxon>Planctomycetia</taxon>
        <taxon>Pirellulales</taxon>
        <taxon>Pirellulaceae</taxon>
        <taxon>Novipirellula</taxon>
    </lineage>
</organism>
<name>M5RJG5_9BACT</name>
<dbReference type="RefSeq" id="WP_008708910.1">
    <property type="nucleotide sequence ID" value="NZ_ANOG01001074.1"/>
</dbReference>
<dbReference type="AlphaFoldDB" id="M5RJG5"/>
<evidence type="ECO:0000313" key="2">
    <source>
        <dbReference type="Proteomes" id="UP000011991"/>
    </source>
</evidence>
<proteinExistence type="predicted"/>
<protein>
    <submittedName>
        <fullName evidence="1">Secreted protein</fullName>
    </submittedName>
</protein>
<dbReference type="InterPro" id="IPR015943">
    <property type="entry name" value="WD40/YVTN_repeat-like_dom_sf"/>
</dbReference>
<evidence type="ECO:0000313" key="1">
    <source>
        <dbReference type="EMBL" id="EMI15522.1"/>
    </source>
</evidence>
<dbReference type="EMBL" id="ANOG01001074">
    <property type="protein sequence ID" value="EMI15522.1"/>
    <property type="molecule type" value="Genomic_DNA"/>
</dbReference>
<comment type="caution">
    <text evidence="1">The sequence shown here is derived from an EMBL/GenBank/DDBJ whole genome shotgun (WGS) entry which is preliminary data.</text>
</comment>
<dbReference type="Gene3D" id="2.130.10.10">
    <property type="entry name" value="YVTN repeat-like/Quinoprotein amine dehydrogenase"/>
    <property type="match status" value="1"/>
</dbReference>
<gene>
    <name evidence="1" type="ORF">RMSM_07540</name>
</gene>
<keyword evidence="2" id="KW-1185">Reference proteome</keyword>
<sequence>MSSLANRYFAHPFVGVIVFLSILAAETLHAEESTLLQLGSRVKMIPQSPLHGGATDGGILSANQHRLVTVGKNYYEQHQYLSIIKLPTGEVLAKVAIESPIEEIQHAAGSLDGSRIAILQGNKIEIRDVIAPREVKHRFPAKAGEFASLALSNDGAQLAVGSFRDITVYDCENGKRLQQFKMSAGGPIVFYSDVDQLGFFGSTGVWLSESSGEPPELLVDTLEGFEMQNACISNGHCFASLKKKRSGNLAVEILSGKYEDSKYLVAKFDIQGNVMWQVGTSDDLIAVSHDTVVFCNQDLLMRTTDSADVTTIGRCEWLRQLKFSAGGEILAGVVKDETGVQVWNAKTWRPHFANAIPYGPSASGIDDNGRAIVTSQSSVCFADLGKPFQRMTDLPDDISPFLGKHWLSGDGRLLAWLTKSDGVKLMDLTKEKEIEIETRSDLRATSVWINQPGDRVIVRYKSKPTSPGQEAKRSFFAGFFGGSSTVTTPTDLISLPAGERYAEFNTSDLEMFMHPIFPGERMTYSTSTGIAHYTIGPTSVNKTGHIPVKHYRQSVSSSGAMVVGTWSGKVLWYENPMSSPQTILQTNDDHKLIVSVSPDGQTAYCCEYVSEQRQTLLKVIRCPDAKILWEQWLPGEISQIHVSPQGEYLLLSMYDGWFVVDTK</sequence>
<accession>M5RJG5</accession>
<dbReference type="SUPFAM" id="SSF82171">
    <property type="entry name" value="DPP6 N-terminal domain-like"/>
    <property type="match status" value="1"/>
</dbReference>
<dbReference type="PATRIC" id="fig|1265738.3.peg.7522"/>
<dbReference type="Proteomes" id="UP000011991">
    <property type="component" value="Unassembled WGS sequence"/>
</dbReference>
<reference evidence="1 2" key="1">
    <citation type="journal article" date="2013" name="Mar. Genomics">
        <title>Expression of sulfatases in Rhodopirellula baltica and the diversity of sulfatases in the genus Rhodopirellula.</title>
        <authorList>
            <person name="Wegner C.E."/>
            <person name="Richter-Heitmann T."/>
            <person name="Klindworth A."/>
            <person name="Klockow C."/>
            <person name="Richter M."/>
            <person name="Achstetter T."/>
            <person name="Glockner F.O."/>
            <person name="Harder J."/>
        </authorList>
    </citation>
    <scope>NUCLEOTIDE SEQUENCE [LARGE SCALE GENOMIC DNA]</scope>
    <source>
        <strain evidence="1 2">SM1</strain>
    </source>
</reference>